<comment type="caution">
    <text evidence="3">The sequence shown here is derived from an EMBL/GenBank/DDBJ whole genome shotgun (WGS) entry which is preliminary data.</text>
</comment>
<organism evidence="3 4">
    <name type="scientific">Candidatus Alloenteromonas pullistercoris</name>
    <dbReference type="NCBI Taxonomy" id="2840785"/>
    <lineage>
        <taxon>Bacteria</taxon>
        <taxon>Bacillati</taxon>
        <taxon>Bacillota</taxon>
        <taxon>Bacillota incertae sedis</taxon>
        <taxon>Candidatus Alloenteromonas</taxon>
    </lineage>
</organism>
<dbReference type="EMBL" id="JADINA010000039">
    <property type="protein sequence ID" value="MBO8426922.1"/>
    <property type="molecule type" value="Genomic_DNA"/>
</dbReference>
<reference evidence="3" key="2">
    <citation type="journal article" date="2021" name="PeerJ">
        <title>Extensive microbial diversity within the chicken gut microbiome revealed by metagenomics and culture.</title>
        <authorList>
            <person name="Gilroy R."/>
            <person name="Ravi A."/>
            <person name="Getino M."/>
            <person name="Pursley I."/>
            <person name="Horton D.L."/>
            <person name="Alikhan N.F."/>
            <person name="Baker D."/>
            <person name="Gharbi K."/>
            <person name="Hall N."/>
            <person name="Watson M."/>
            <person name="Adriaenssens E.M."/>
            <person name="Foster-Nyarko E."/>
            <person name="Jarju S."/>
            <person name="Secka A."/>
            <person name="Antonio M."/>
            <person name="Oren A."/>
            <person name="Chaudhuri R.R."/>
            <person name="La Ragione R."/>
            <person name="Hildebrand F."/>
            <person name="Pallen M.J."/>
        </authorList>
    </citation>
    <scope>NUCLEOTIDE SEQUENCE</scope>
    <source>
        <strain evidence="3">17113</strain>
    </source>
</reference>
<feature type="signal peptide" evidence="2">
    <location>
        <begin position="1"/>
        <end position="20"/>
    </location>
</feature>
<keyword evidence="2" id="KW-0732">Signal</keyword>
<gene>
    <name evidence="3" type="ORF">IAC61_06415</name>
</gene>
<protein>
    <recommendedName>
        <fullName evidence="5">Lipoprotein</fullName>
    </recommendedName>
</protein>
<evidence type="ECO:0008006" key="5">
    <source>
        <dbReference type="Google" id="ProtNLM"/>
    </source>
</evidence>
<evidence type="ECO:0000256" key="2">
    <source>
        <dbReference type="SAM" id="SignalP"/>
    </source>
</evidence>
<sequence length="237" mass="25452">MKKIMILLPALLLASCAGNHQSSSSSLSEPDSSYEESGESLSSREPSSSSSQSSSSSLEEESGGSQEEAPLYEFSFEGYDGDEFAFFQEGFSTAGSIFGSNYLNLIKDGGYMRTPEVSFSGPIDVALTFHFTGFDGLTSSVVGERIGFSLKAISYVEGEGNENADVVSEYEFSHLITQEDLDSGHFADTPVYSPDFSEDPYLVHLDDCSGANRLLLTYSPKVSGSNLAINKLTVYAA</sequence>
<evidence type="ECO:0000256" key="1">
    <source>
        <dbReference type="SAM" id="MobiDB-lite"/>
    </source>
</evidence>
<feature type="compositionally biased region" description="Low complexity" evidence="1">
    <location>
        <begin position="22"/>
        <end position="31"/>
    </location>
</feature>
<evidence type="ECO:0000313" key="4">
    <source>
        <dbReference type="Proteomes" id="UP000823634"/>
    </source>
</evidence>
<proteinExistence type="predicted"/>
<evidence type="ECO:0000313" key="3">
    <source>
        <dbReference type="EMBL" id="MBO8426922.1"/>
    </source>
</evidence>
<name>A0A9D9GWK4_9FIRM</name>
<dbReference type="AlphaFoldDB" id="A0A9D9GWK4"/>
<dbReference type="Proteomes" id="UP000823634">
    <property type="component" value="Unassembled WGS sequence"/>
</dbReference>
<accession>A0A9D9GWK4</accession>
<reference evidence="3" key="1">
    <citation type="submission" date="2020-10" db="EMBL/GenBank/DDBJ databases">
        <authorList>
            <person name="Gilroy R."/>
        </authorList>
    </citation>
    <scope>NUCLEOTIDE SEQUENCE</scope>
    <source>
        <strain evidence="3">17113</strain>
    </source>
</reference>
<feature type="compositionally biased region" description="Low complexity" evidence="1">
    <location>
        <begin position="39"/>
        <end position="67"/>
    </location>
</feature>
<feature type="chain" id="PRO_5039112094" description="Lipoprotein" evidence="2">
    <location>
        <begin position="21"/>
        <end position="237"/>
    </location>
</feature>
<dbReference type="PROSITE" id="PS51257">
    <property type="entry name" value="PROKAR_LIPOPROTEIN"/>
    <property type="match status" value="1"/>
</dbReference>
<feature type="region of interest" description="Disordered" evidence="1">
    <location>
        <begin position="19"/>
        <end position="67"/>
    </location>
</feature>